<keyword evidence="11 13" id="KW-0675">Receptor</keyword>
<evidence type="ECO:0000256" key="11">
    <source>
        <dbReference type="ARBA" id="ARBA00023170"/>
    </source>
</evidence>
<keyword evidence="10" id="KW-0472">Membrane</keyword>
<evidence type="ECO:0000256" key="10">
    <source>
        <dbReference type="ARBA" id="ARBA00023136"/>
    </source>
</evidence>
<comment type="subcellular location">
    <subcellularLocation>
        <location evidence="1">Mitochondrion outer membrane</location>
        <topology evidence="1">Single-pass membrane protein</topology>
    </subcellularLocation>
</comment>
<evidence type="ECO:0000256" key="1">
    <source>
        <dbReference type="ARBA" id="ARBA00004572"/>
    </source>
</evidence>
<name>A0ABR1VYG6_9PEZI</name>
<evidence type="ECO:0000256" key="5">
    <source>
        <dbReference type="ARBA" id="ARBA00022787"/>
    </source>
</evidence>
<evidence type="ECO:0000256" key="7">
    <source>
        <dbReference type="ARBA" id="ARBA00022989"/>
    </source>
</evidence>
<dbReference type="GeneID" id="92088035"/>
<keyword evidence="8" id="KW-0811">Translocation</keyword>
<dbReference type="EMBL" id="JAQQWL010000004">
    <property type="protein sequence ID" value="KAK8076291.1"/>
    <property type="molecule type" value="Genomic_DNA"/>
</dbReference>
<dbReference type="InterPro" id="IPR005683">
    <property type="entry name" value="Tom22"/>
</dbReference>
<dbReference type="PANTHER" id="PTHR12504">
    <property type="entry name" value="MITOCHONDRIAL IMPORT RECEPTOR SUBUNIT TOM22"/>
    <property type="match status" value="1"/>
</dbReference>
<keyword evidence="9" id="KW-0496">Mitochondrion</keyword>
<keyword evidence="3" id="KW-0813">Transport</keyword>
<keyword evidence="6" id="KW-0653">Protein transport</keyword>
<protein>
    <submittedName>
        <fullName evidence="13">Import receptor subunit tom-22</fullName>
    </submittedName>
</protein>
<evidence type="ECO:0000256" key="12">
    <source>
        <dbReference type="SAM" id="MobiDB-lite"/>
    </source>
</evidence>
<evidence type="ECO:0000256" key="4">
    <source>
        <dbReference type="ARBA" id="ARBA00022692"/>
    </source>
</evidence>
<dbReference type="Pfam" id="PF04281">
    <property type="entry name" value="Tom22"/>
    <property type="match status" value="1"/>
</dbReference>
<keyword evidence="7" id="KW-1133">Transmembrane helix</keyword>
<dbReference type="PANTHER" id="PTHR12504:SF0">
    <property type="entry name" value="MITOCHONDRIAL IMPORT RECEPTOR SUBUNIT TOM22 HOMOLOG"/>
    <property type="match status" value="1"/>
</dbReference>
<evidence type="ECO:0000256" key="3">
    <source>
        <dbReference type="ARBA" id="ARBA00022448"/>
    </source>
</evidence>
<comment type="similarity">
    <text evidence="2">Belongs to the Tom22 family.</text>
</comment>
<feature type="compositionally biased region" description="Acidic residues" evidence="12">
    <location>
        <begin position="112"/>
        <end position="133"/>
    </location>
</feature>
<reference evidence="13 14" key="1">
    <citation type="submission" date="2023-01" db="EMBL/GenBank/DDBJ databases">
        <title>Analysis of 21 Apiospora genomes using comparative genomics revels a genus with tremendous synthesis potential of carbohydrate active enzymes and secondary metabolites.</title>
        <authorList>
            <person name="Sorensen T."/>
        </authorList>
    </citation>
    <scope>NUCLEOTIDE SEQUENCE [LARGE SCALE GENOMIC DNA]</scope>
    <source>
        <strain evidence="13 14">CBS 135458</strain>
    </source>
</reference>
<keyword evidence="4" id="KW-0812">Transmembrane</keyword>
<evidence type="ECO:0000313" key="13">
    <source>
        <dbReference type="EMBL" id="KAK8076291.1"/>
    </source>
</evidence>
<accession>A0ABR1VYG6</accession>
<dbReference type="Proteomes" id="UP001480595">
    <property type="component" value="Unassembled WGS sequence"/>
</dbReference>
<evidence type="ECO:0000256" key="2">
    <source>
        <dbReference type="ARBA" id="ARBA00009874"/>
    </source>
</evidence>
<evidence type="ECO:0000256" key="8">
    <source>
        <dbReference type="ARBA" id="ARBA00023010"/>
    </source>
</evidence>
<keyword evidence="14" id="KW-1185">Reference proteome</keyword>
<evidence type="ECO:0000256" key="6">
    <source>
        <dbReference type="ARBA" id="ARBA00022927"/>
    </source>
</evidence>
<proteinExistence type="inferred from homology"/>
<evidence type="ECO:0000256" key="9">
    <source>
        <dbReference type="ARBA" id="ARBA00023128"/>
    </source>
</evidence>
<dbReference type="RefSeq" id="XP_066719250.1">
    <property type="nucleotide sequence ID" value="XM_066854972.1"/>
</dbReference>
<gene>
    <name evidence="13" type="ORF">PG994_003563</name>
</gene>
<comment type="caution">
    <text evidence="13">The sequence shown here is derived from an EMBL/GenBank/DDBJ whole genome shotgun (WGS) entry which is preliminary data.</text>
</comment>
<feature type="region of interest" description="Disordered" evidence="12">
    <location>
        <begin position="105"/>
        <end position="133"/>
    </location>
</feature>
<evidence type="ECO:0000313" key="14">
    <source>
        <dbReference type="Proteomes" id="UP001480595"/>
    </source>
</evidence>
<keyword evidence="5" id="KW-1000">Mitochondrion outer membrane</keyword>
<sequence>MAPSEISEEAPTCAADSAATASNLGFIFNHDSPYLSGIVAPPNTPILTWTSPAVADTAELQSLEPLDLDNCASDVTYVNRLPTQPPESRPDIKMVQLTEVVDEHFQEGQPGPEEDGDDFTDTDSEISNESDYDPVDESFAERLYALRDIVPPHTRSSIANTVTATTDAVKSVLSFSGKTMWVLASSALVLGVPWALAWAEEQQVMEMEKEMKMREMGGEVSHSGVI</sequence>
<organism evidence="13 14">
    <name type="scientific">Apiospora phragmitis</name>
    <dbReference type="NCBI Taxonomy" id="2905665"/>
    <lineage>
        <taxon>Eukaryota</taxon>
        <taxon>Fungi</taxon>
        <taxon>Dikarya</taxon>
        <taxon>Ascomycota</taxon>
        <taxon>Pezizomycotina</taxon>
        <taxon>Sordariomycetes</taxon>
        <taxon>Xylariomycetidae</taxon>
        <taxon>Amphisphaeriales</taxon>
        <taxon>Apiosporaceae</taxon>
        <taxon>Apiospora</taxon>
    </lineage>
</organism>
<dbReference type="CDD" id="cd22884">
    <property type="entry name" value="TOM22"/>
    <property type="match status" value="1"/>
</dbReference>